<evidence type="ECO:0000313" key="2">
    <source>
        <dbReference type="EMBL" id="RWY43527.1"/>
    </source>
</evidence>
<dbReference type="EMBL" id="SBLC01000004">
    <property type="protein sequence ID" value="RWY43527.1"/>
    <property type="molecule type" value="Genomic_DNA"/>
</dbReference>
<evidence type="ECO:0000313" key="3">
    <source>
        <dbReference type="Proteomes" id="UP000287168"/>
    </source>
</evidence>
<sequence>MAGKQTAPARGILMFLTGLMLTSGAIRLGDGWSAAQALTAPAPDEVTEPKSQTALSADTCTKTTPEVLAAFREREERLATREYAAEEQAAALAMAEELIRKRLAELEAAEAALAETLARADGAAEGDLTRLTSVYEAMKPKEAAALFSTMDPQFAAGFLGRLRPEAAAAILSGMDAQAAYAISAILAGRNARVPTR</sequence>
<organism evidence="2 3">
    <name type="scientific">Falsigemmobacter intermedius</name>
    <dbReference type="NCBI Taxonomy" id="1553448"/>
    <lineage>
        <taxon>Bacteria</taxon>
        <taxon>Pseudomonadati</taxon>
        <taxon>Pseudomonadota</taxon>
        <taxon>Alphaproteobacteria</taxon>
        <taxon>Rhodobacterales</taxon>
        <taxon>Paracoccaceae</taxon>
        <taxon>Falsigemmobacter</taxon>
    </lineage>
</organism>
<name>A0A3S3V8K2_9RHOB</name>
<dbReference type="InterPro" id="IPR006668">
    <property type="entry name" value="Mg_transptr_MgtE_intracell_dom"/>
</dbReference>
<dbReference type="InterPro" id="IPR038076">
    <property type="entry name" value="MgtE_N_sf"/>
</dbReference>
<dbReference type="Pfam" id="PF03448">
    <property type="entry name" value="MgtE_N"/>
    <property type="match status" value="1"/>
</dbReference>
<dbReference type="SUPFAM" id="SSF158791">
    <property type="entry name" value="MgtE N-terminal domain-like"/>
    <property type="match status" value="1"/>
</dbReference>
<proteinExistence type="predicted"/>
<dbReference type="RefSeq" id="WP_128486864.1">
    <property type="nucleotide sequence ID" value="NZ_JBHLXB010000050.1"/>
</dbReference>
<protein>
    <recommendedName>
        <fullName evidence="1">Magnesium transporter MgtE intracellular domain-containing protein</fullName>
    </recommendedName>
</protein>
<reference evidence="2 3" key="1">
    <citation type="journal article" date="2015" name="Int. J. Syst. Evol. Microbiol.">
        <title>Gemmobacter intermedius sp. nov., isolated from a white stork (Ciconia ciconia).</title>
        <authorList>
            <person name="Kampfer P."/>
            <person name="Jerzak L."/>
            <person name="Wilharm G."/>
            <person name="Golke J."/>
            <person name="Busse H.J."/>
            <person name="Glaeser S.P."/>
        </authorList>
    </citation>
    <scope>NUCLEOTIDE SEQUENCE [LARGE SCALE GENOMIC DNA]</scope>
    <source>
        <strain evidence="2 3">119/4</strain>
    </source>
</reference>
<dbReference type="OrthoDB" id="9791432at2"/>
<dbReference type="Gene3D" id="1.25.60.10">
    <property type="entry name" value="MgtE N-terminal domain-like"/>
    <property type="match status" value="1"/>
</dbReference>
<dbReference type="AlphaFoldDB" id="A0A3S3V8K2"/>
<evidence type="ECO:0000259" key="1">
    <source>
        <dbReference type="Pfam" id="PF03448"/>
    </source>
</evidence>
<feature type="domain" description="Magnesium transporter MgtE intracellular" evidence="1">
    <location>
        <begin position="132"/>
        <end position="186"/>
    </location>
</feature>
<keyword evidence="3" id="KW-1185">Reference proteome</keyword>
<comment type="caution">
    <text evidence="2">The sequence shown here is derived from an EMBL/GenBank/DDBJ whole genome shotgun (WGS) entry which is preliminary data.</text>
</comment>
<dbReference type="Proteomes" id="UP000287168">
    <property type="component" value="Unassembled WGS sequence"/>
</dbReference>
<accession>A0A3S3V8K2</accession>
<gene>
    <name evidence="2" type="ORF">EP867_03725</name>
</gene>